<feature type="domain" description="Gfo/Idh/MocA-like oxidoreductase N-terminal" evidence="4">
    <location>
        <begin position="4"/>
        <end position="120"/>
    </location>
</feature>
<dbReference type="Pfam" id="PF22725">
    <property type="entry name" value="GFO_IDH_MocA_C3"/>
    <property type="match status" value="1"/>
</dbReference>
<dbReference type="InterPro" id="IPR055170">
    <property type="entry name" value="GFO_IDH_MocA-like_dom"/>
</dbReference>
<accession>A0A401V3K7</accession>
<evidence type="ECO:0000313" key="7">
    <source>
        <dbReference type="Proteomes" id="UP000288246"/>
    </source>
</evidence>
<dbReference type="AlphaFoldDB" id="A0A401V3K7"/>
<comment type="similarity">
    <text evidence="1">Belongs to the Gfo/Idh/MocA family.</text>
</comment>
<dbReference type="InterPro" id="IPR051317">
    <property type="entry name" value="Gfo/Idh/MocA_oxidoreduct"/>
</dbReference>
<dbReference type="PANTHER" id="PTHR43708:SF5">
    <property type="entry name" value="CONSERVED EXPRESSED OXIDOREDUCTASE (EUROFUNG)-RELATED"/>
    <property type="match status" value="1"/>
</dbReference>
<keyword evidence="2" id="KW-0560">Oxidoreductase</keyword>
<dbReference type="InterPro" id="IPR000683">
    <property type="entry name" value="Gfo/Idh/MocA-like_OxRdtase_N"/>
</dbReference>
<keyword evidence="7" id="KW-1185">Reference proteome</keyword>
<dbReference type="GO" id="GO:0016491">
    <property type="term" value="F:oxidoreductase activity"/>
    <property type="evidence" value="ECO:0007669"/>
    <property type="project" value="UniProtKB-KW"/>
</dbReference>
<dbReference type="Pfam" id="PF01408">
    <property type="entry name" value="GFO_IDH_MocA"/>
    <property type="match status" value="1"/>
</dbReference>
<dbReference type="InterPro" id="IPR036291">
    <property type="entry name" value="NAD(P)-bd_dom_sf"/>
</dbReference>
<evidence type="ECO:0000259" key="5">
    <source>
        <dbReference type="Pfam" id="PF22725"/>
    </source>
</evidence>
<dbReference type="Proteomes" id="UP000288246">
    <property type="component" value="Unassembled WGS sequence"/>
</dbReference>
<proteinExistence type="inferred from homology"/>
<evidence type="ECO:0000259" key="4">
    <source>
        <dbReference type="Pfam" id="PF01408"/>
    </source>
</evidence>
<sequence length="347" mass="37140">MDSLRVGLVGYGGAGRGIHARLLREAHQRVTHVVTRHRAAQVHEDWPGAVVVPDVPALLAHVGELDLVVVASPTGDHVEHVLAVLATGVHVLVDKPLATTTAEAERLVDASLHAGGRLTVFQNRRWDPEQLALRGLLEAGTLGRVHRFERRWERFRPVPQDRWKENDPEAGGLLLDLGAHLVDSAVQLFGPVRSVYAELAARSTPAVDDVFLALVHDARGGEPGVVSHLQAGAVVGAPGPRTRVLGDAAAYLVTSFEGEPTPFAVLDDAYEEGRRPGEPVHEGWLVRGAERTPVPAPAGGHVDLYREAVRWVVDGGPPPVDPADAVRTARVLDAARTSASEGVVVRL</sequence>
<organism evidence="6 7">
    <name type="scientific">Cellulomonas algicola</name>
    <dbReference type="NCBI Taxonomy" id="2071633"/>
    <lineage>
        <taxon>Bacteria</taxon>
        <taxon>Bacillati</taxon>
        <taxon>Actinomycetota</taxon>
        <taxon>Actinomycetes</taxon>
        <taxon>Micrococcales</taxon>
        <taxon>Cellulomonadaceae</taxon>
        <taxon>Cellulomonas</taxon>
    </lineage>
</organism>
<evidence type="ECO:0000256" key="3">
    <source>
        <dbReference type="ARBA" id="ARBA00023027"/>
    </source>
</evidence>
<dbReference type="PANTHER" id="PTHR43708">
    <property type="entry name" value="CONSERVED EXPRESSED OXIDOREDUCTASE (EUROFUNG)"/>
    <property type="match status" value="1"/>
</dbReference>
<feature type="domain" description="GFO/IDH/MocA-like oxidoreductase" evidence="5">
    <location>
        <begin position="132"/>
        <end position="249"/>
    </location>
</feature>
<dbReference type="OrthoDB" id="256869at2"/>
<dbReference type="GO" id="GO:0000166">
    <property type="term" value="F:nucleotide binding"/>
    <property type="evidence" value="ECO:0007669"/>
    <property type="project" value="InterPro"/>
</dbReference>
<evidence type="ECO:0000256" key="1">
    <source>
        <dbReference type="ARBA" id="ARBA00010928"/>
    </source>
</evidence>
<dbReference type="SUPFAM" id="SSF55347">
    <property type="entry name" value="Glyceraldehyde-3-phosphate dehydrogenase-like, C-terminal domain"/>
    <property type="match status" value="1"/>
</dbReference>
<reference evidence="6 7" key="1">
    <citation type="submission" date="2018-11" db="EMBL/GenBank/DDBJ databases">
        <title>Draft genome sequence of Cellulomonas takizawaensis strain TKZ-21.</title>
        <authorList>
            <person name="Yamamura H."/>
            <person name="Hayashi T."/>
            <person name="Hamada M."/>
            <person name="Serisawa Y."/>
            <person name="Matsuyama K."/>
            <person name="Nakagawa Y."/>
            <person name="Otoguro M."/>
            <person name="Yanagida F."/>
            <person name="Hayakawa M."/>
        </authorList>
    </citation>
    <scope>NUCLEOTIDE SEQUENCE [LARGE SCALE GENOMIC DNA]</scope>
    <source>
        <strain evidence="6 7">TKZ-21</strain>
    </source>
</reference>
<dbReference type="SUPFAM" id="SSF51735">
    <property type="entry name" value="NAD(P)-binding Rossmann-fold domains"/>
    <property type="match status" value="1"/>
</dbReference>
<evidence type="ECO:0000313" key="6">
    <source>
        <dbReference type="EMBL" id="GCD21488.1"/>
    </source>
</evidence>
<dbReference type="EMBL" id="BHYL01000294">
    <property type="protein sequence ID" value="GCD21488.1"/>
    <property type="molecule type" value="Genomic_DNA"/>
</dbReference>
<dbReference type="Gene3D" id="3.30.360.10">
    <property type="entry name" value="Dihydrodipicolinate Reductase, domain 2"/>
    <property type="match status" value="1"/>
</dbReference>
<keyword evidence="3" id="KW-0520">NAD</keyword>
<dbReference type="Gene3D" id="3.40.50.720">
    <property type="entry name" value="NAD(P)-binding Rossmann-like Domain"/>
    <property type="match status" value="1"/>
</dbReference>
<dbReference type="RefSeq" id="WP_124344014.1">
    <property type="nucleotide sequence ID" value="NZ_BHYL01000294.1"/>
</dbReference>
<protein>
    <submittedName>
        <fullName evidence="6">Oxidoreductase</fullName>
    </submittedName>
</protein>
<gene>
    <name evidence="6" type="ORF">CTKZ_30500</name>
</gene>
<evidence type="ECO:0000256" key="2">
    <source>
        <dbReference type="ARBA" id="ARBA00023002"/>
    </source>
</evidence>
<comment type="caution">
    <text evidence="6">The sequence shown here is derived from an EMBL/GenBank/DDBJ whole genome shotgun (WGS) entry which is preliminary data.</text>
</comment>
<name>A0A401V3K7_9CELL</name>